<dbReference type="OrthoDB" id="3477286at2759"/>
<dbReference type="Proteomes" id="UP000801428">
    <property type="component" value="Unassembled WGS sequence"/>
</dbReference>
<dbReference type="AlphaFoldDB" id="A0A9P4TJK8"/>
<comment type="caution">
    <text evidence="1">The sequence shown here is derived from an EMBL/GenBank/DDBJ whole genome shotgun (WGS) entry which is preliminary data.</text>
</comment>
<proteinExistence type="predicted"/>
<protein>
    <submittedName>
        <fullName evidence="1">Uncharacterized protein</fullName>
    </submittedName>
</protein>
<dbReference type="EMBL" id="SWKU01000005">
    <property type="protein sequence ID" value="KAF3006896.1"/>
    <property type="molecule type" value="Genomic_DNA"/>
</dbReference>
<keyword evidence="2" id="KW-1185">Reference proteome</keyword>
<organism evidence="1 2">
    <name type="scientific">Curvularia kusanoi</name>
    <name type="common">Cochliobolus kusanoi</name>
    <dbReference type="NCBI Taxonomy" id="90978"/>
    <lineage>
        <taxon>Eukaryota</taxon>
        <taxon>Fungi</taxon>
        <taxon>Dikarya</taxon>
        <taxon>Ascomycota</taxon>
        <taxon>Pezizomycotina</taxon>
        <taxon>Dothideomycetes</taxon>
        <taxon>Pleosporomycetidae</taxon>
        <taxon>Pleosporales</taxon>
        <taxon>Pleosporineae</taxon>
        <taxon>Pleosporaceae</taxon>
        <taxon>Curvularia</taxon>
    </lineage>
</organism>
<gene>
    <name evidence="1" type="ORF">E8E13_011113</name>
</gene>
<accession>A0A9P4TJK8</accession>
<reference evidence="1" key="1">
    <citation type="submission" date="2019-04" db="EMBL/GenBank/DDBJ databases">
        <title>Sequencing of skin fungus with MAO and IRED activity.</title>
        <authorList>
            <person name="Marsaioli A.J."/>
            <person name="Bonatto J.M.C."/>
            <person name="Reis Junior O."/>
        </authorList>
    </citation>
    <scope>NUCLEOTIDE SEQUENCE</scope>
    <source>
        <strain evidence="1">30M1</strain>
    </source>
</reference>
<sequence length="111" mass="12461">MWVESTIWNVPGTRWTAAWSHESWYSRIQDGDILYFSTGAAEPSIIRACDDHFDIVLMALPAPEWTYIDLHPVPEESAWYGTGVQLTPTPATTTICCLMQLQGHIPKSLPA</sequence>
<evidence type="ECO:0000313" key="2">
    <source>
        <dbReference type="Proteomes" id="UP000801428"/>
    </source>
</evidence>
<evidence type="ECO:0000313" key="1">
    <source>
        <dbReference type="EMBL" id="KAF3006896.1"/>
    </source>
</evidence>
<name>A0A9P4TJK8_CURKU</name>